<accession>H8YYA6</accession>
<protein>
    <submittedName>
        <fullName evidence="1">Uncharacterized protein</fullName>
    </submittedName>
</protein>
<proteinExistence type="predicted"/>
<dbReference type="RefSeq" id="WP_009147516.1">
    <property type="nucleotide sequence ID" value="NZ_CP121471.1"/>
</dbReference>
<evidence type="ECO:0000313" key="1">
    <source>
        <dbReference type="EMBL" id="EIC23432.1"/>
    </source>
</evidence>
<keyword evidence="2" id="KW-1185">Reference proteome</keyword>
<dbReference type="EMBL" id="JH603168">
    <property type="protein sequence ID" value="EIC23432.1"/>
    <property type="molecule type" value="Genomic_DNA"/>
</dbReference>
<name>H8YYA6_9GAMM</name>
<dbReference type="AlphaFoldDB" id="H8YYA6"/>
<sequence length="79" mass="8988">MDVGRIQEETFAVRMLGAEVKRGILQTLYTERLFRDDCKAPSQSVTSRLEHAFAKSVGSRYFVAVNSLVDQVRFQSEFA</sequence>
<organism evidence="1 2">
    <name type="scientific">Thiorhodovibrio frisius</name>
    <dbReference type="NCBI Taxonomy" id="631362"/>
    <lineage>
        <taxon>Bacteria</taxon>
        <taxon>Pseudomonadati</taxon>
        <taxon>Pseudomonadota</taxon>
        <taxon>Gammaproteobacteria</taxon>
        <taxon>Chromatiales</taxon>
        <taxon>Chromatiaceae</taxon>
        <taxon>Thiorhodovibrio</taxon>
    </lineage>
</organism>
<gene>
    <name evidence="1" type="ORF">Thi970DRAFT_01097</name>
</gene>
<reference evidence="2" key="1">
    <citation type="submission" date="2011-06" db="EMBL/GenBank/DDBJ databases">
        <authorList>
            <consortium name="US DOE Joint Genome Institute (JGI-PGF)"/>
            <person name="Lucas S."/>
            <person name="Han J."/>
            <person name="Lapidus A."/>
            <person name="Cheng J.-F."/>
            <person name="Goodwin L."/>
            <person name="Pitluck S."/>
            <person name="Peters L."/>
            <person name="Land M.L."/>
            <person name="Hauser L."/>
            <person name="Vogl K."/>
            <person name="Liu Z."/>
            <person name="Overmann J."/>
            <person name="Frigaard N.-U."/>
            <person name="Bryant D.A."/>
            <person name="Woyke T.J."/>
        </authorList>
    </citation>
    <scope>NUCLEOTIDE SEQUENCE [LARGE SCALE GENOMIC DNA]</scope>
    <source>
        <strain evidence="2">970</strain>
    </source>
</reference>
<dbReference type="HOGENOM" id="CLU_2604971_0_0_6"/>
<reference evidence="1 2" key="2">
    <citation type="submission" date="2011-11" db="EMBL/GenBank/DDBJ databases">
        <authorList>
            <consortium name="US DOE Joint Genome Institute"/>
            <person name="Lucas S."/>
            <person name="Han J."/>
            <person name="Lapidus A."/>
            <person name="Cheng J.-F."/>
            <person name="Goodwin L."/>
            <person name="Pitluck S."/>
            <person name="Peters L."/>
            <person name="Ovchinnikova G."/>
            <person name="Zhang X."/>
            <person name="Detter J.C."/>
            <person name="Han C."/>
            <person name="Tapia R."/>
            <person name="Land M."/>
            <person name="Hauser L."/>
            <person name="Kyrpides N."/>
            <person name="Ivanova N."/>
            <person name="Pagani I."/>
            <person name="Vogl K."/>
            <person name="Liu Z."/>
            <person name="Overmann J."/>
            <person name="Frigaard N.-U."/>
            <person name="Bryant D."/>
            <person name="Woyke T."/>
        </authorList>
    </citation>
    <scope>NUCLEOTIDE SEQUENCE [LARGE SCALE GENOMIC DNA]</scope>
    <source>
        <strain evidence="1 2">970</strain>
    </source>
</reference>
<dbReference type="Proteomes" id="UP000002964">
    <property type="component" value="Unassembled WGS sequence"/>
</dbReference>
<evidence type="ECO:0000313" key="2">
    <source>
        <dbReference type="Proteomes" id="UP000002964"/>
    </source>
</evidence>